<dbReference type="Proteomes" id="UP001597042">
    <property type="component" value="Unassembled WGS sequence"/>
</dbReference>
<name>A0ABW2ZTF8_9MICO</name>
<accession>A0ABW2ZTF8</accession>
<gene>
    <name evidence="2" type="ORF">ACFQZV_11180</name>
</gene>
<keyword evidence="1" id="KW-1133">Transmembrane helix</keyword>
<dbReference type="EMBL" id="JBHTIM010000001">
    <property type="protein sequence ID" value="MFD0781853.1"/>
    <property type="molecule type" value="Genomic_DNA"/>
</dbReference>
<evidence type="ECO:0000256" key="1">
    <source>
        <dbReference type="SAM" id="Phobius"/>
    </source>
</evidence>
<keyword evidence="1" id="KW-0812">Transmembrane</keyword>
<feature type="transmembrane region" description="Helical" evidence="1">
    <location>
        <begin position="86"/>
        <end position="102"/>
    </location>
</feature>
<protein>
    <recommendedName>
        <fullName evidence="4">DUF4190 domain-containing protein</fullName>
    </recommendedName>
</protein>
<evidence type="ECO:0008006" key="4">
    <source>
        <dbReference type="Google" id="ProtNLM"/>
    </source>
</evidence>
<dbReference type="RefSeq" id="WP_378749736.1">
    <property type="nucleotide sequence ID" value="NZ_JBHSSV010000001.1"/>
</dbReference>
<evidence type="ECO:0000313" key="3">
    <source>
        <dbReference type="Proteomes" id="UP001597042"/>
    </source>
</evidence>
<organism evidence="2 3">
    <name type="scientific">Microbacterium koreense</name>
    <dbReference type="NCBI Taxonomy" id="323761"/>
    <lineage>
        <taxon>Bacteria</taxon>
        <taxon>Bacillati</taxon>
        <taxon>Actinomycetota</taxon>
        <taxon>Actinomycetes</taxon>
        <taxon>Micrococcales</taxon>
        <taxon>Microbacteriaceae</taxon>
        <taxon>Microbacterium</taxon>
    </lineage>
</organism>
<keyword evidence="1" id="KW-0472">Membrane</keyword>
<sequence length="103" mass="9943">MPAAYDGVPHTSASGPGYRAPGASAYGTVAPYGVPGAALAPNGLGVAGFVVGLVSLFLPLFVGLVGGLVGLGLSIAGVSRVGRRKGLAIAGLVLSIVAVIFIL</sequence>
<feature type="transmembrane region" description="Helical" evidence="1">
    <location>
        <begin position="49"/>
        <end position="74"/>
    </location>
</feature>
<evidence type="ECO:0000313" key="2">
    <source>
        <dbReference type="EMBL" id="MFD0781853.1"/>
    </source>
</evidence>
<comment type="caution">
    <text evidence="2">The sequence shown here is derived from an EMBL/GenBank/DDBJ whole genome shotgun (WGS) entry which is preliminary data.</text>
</comment>
<reference evidence="3" key="1">
    <citation type="journal article" date="2019" name="Int. J. Syst. Evol. Microbiol.">
        <title>The Global Catalogue of Microorganisms (GCM) 10K type strain sequencing project: providing services to taxonomists for standard genome sequencing and annotation.</title>
        <authorList>
            <consortium name="The Broad Institute Genomics Platform"/>
            <consortium name="The Broad Institute Genome Sequencing Center for Infectious Disease"/>
            <person name="Wu L."/>
            <person name="Ma J."/>
        </authorList>
    </citation>
    <scope>NUCLEOTIDE SEQUENCE [LARGE SCALE GENOMIC DNA]</scope>
    <source>
        <strain evidence="3">CCUG 50754</strain>
    </source>
</reference>
<proteinExistence type="predicted"/>
<keyword evidence="3" id="KW-1185">Reference proteome</keyword>